<organism evidence="11 12">
    <name type="scientific">Streptosporangium roseum (strain ATCC 12428 / DSM 43021 / JCM 3005 / KCTC 9067 / NCIMB 10171 / NRRL 2505 / NI 9100)</name>
    <dbReference type="NCBI Taxonomy" id="479432"/>
    <lineage>
        <taxon>Bacteria</taxon>
        <taxon>Bacillati</taxon>
        <taxon>Actinomycetota</taxon>
        <taxon>Actinomycetes</taxon>
        <taxon>Streptosporangiales</taxon>
        <taxon>Streptosporangiaceae</taxon>
        <taxon>Streptosporangium</taxon>
    </lineage>
</organism>
<evidence type="ECO:0000256" key="2">
    <source>
        <dbReference type="ARBA" id="ARBA00022670"/>
    </source>
</evidence>
<evidence type="ECO:0000256" key="9">
    <source>
        <dbReference type="SAM" id="SignalP"/>
    </source>
</evidence>
<keyword evidence="6" id="KW-0862">Zinc</keyword>
<dbReference type="InterPro" id="IPR024079">
    <property type="entry name" value="MetalloPept_cat_dom_sf"/>
</dbReference>
<evidence type="ECO:0000313" key="12">
    <source>
        <dbReference type="Proteomes" id="UP000002029"/>
    </source>
</evidence>
<keyword evidence="4 9" id="KW-0732">Signal</keyword>
<keyword evidence="7" id="KW-0482">Metalloprotease</keyword>
<evidence type="ECO:0000259" key="10">
    <source>
        <dbReference type="Pfam" id="PF05572"/>
    </source>
</evidence>
<dbReference type="CDD" id="cd04275">
    <property type="entry name" value="ZnMc_pappalysin_like"/>
    <property type="match status" value="1"/>
</dbReference>
<reference evidence="11 12" key="1">
    <citation type="journal article" date="2010" name="Stand. Genomic Sci.">
        <title>Complete genome sequence of Streptosporangium roseum type strain (NI 9100).</title>
        <authorList>
            <person name="Nolan M."/>
            <person name="Sikorski J."/>
            <person name="Jando M."/>
            <person name="Lucas S."/>
            <person name="Lapidus A."/>
            <person name="Glavina Del Rio T."/>
            <person name="Chen F."/>
            <person name="Tice H."/>
            <person name="Pitluck S."/>
            <person name="Cheng J.F."/>
            <person name="Chertkov O."/>
            <person name="Sims D."/>
            <person name="Meincke L."/>
            <person name="Brettin T."/>
            <person name="Han C."/>
            <person name="Detter J.C."/>
            <person name="Bruce D."/>
            <person name="Goodwin L."/>
            <person name="Land M."/>
            <person name="Hauser L."/>
            <person name="Chang Y.J."/>
            <person name="Jeffries C.D."/>
            <person name="Ivanova N."/>
            <person name="Mavromatis K."/>
            <person name="Mikhailova N."/>
            <person name="Chen A."/>
            <person name="Palaniappan K."/>
            <person name="Chain P."/>
            <person name="Rohde M."/>
            <person name="Goker M."/>
            <person name="Bristow J."/>
            <person name="Eisen J.A."/>
            <person name="Markowitz V."/>
            <person name="Hugenholtz P."/>
            <person name="Kyrpides N.C."/>
            <person name="Klenk H.P."/>
        </authorList>
    </citation>
    <scope>NUCLEOTIDE SEQUENCE [LARGE SCALE GENOMIC DNA]</scope>
    <source>
        <strain evidence="12">ATCC 12428 / DSM 43021 / JCM 3005 / NI 9100</strain>
    </source>
</reference>
<dbReference type="InterPro" id="IPR008754">
    <property type="entry name" value="Peptidase_M43"/>
</dbReference>
<keyword evidence="12" id="KW-1185">Reference proteome</keyword>
<dbReference type="Pfam" id="PF05572">
    <property type="entry name" value="Peptidase_M43"/>
    <property type="match status" value="1"/>
</dbReference>
<sequence length="311" mass="33095">MARRAIAAISACLFTAGAAPAVPASASAVSEPPPGCAAAARSAAARSTAPGRVPEPWAPGPEQVAEMLADLARRQSAMRLGPWIPVTVSTWVHVISAGPLGAQDTAVRSQIDALNAAYSGRLGGVDTGIQFRLDGLTRTDNVTWFRDPVTYESSIKQGRKGGAETLNLYVAQLSRLVLGYSTYPYGYRTEPGRDGVVIDWRSLPGGSLRNFDRGFTGVHEIGHWLGLLHTFEKGCEAPGDGVADTAPQGRPTEGCPARKDTCKGGEPDPIHNFMDYSHDRCMSEFTTGQAARMHEMWAAYRAPAPDTTLDG</sequence>
<dbReference type="EMBL" id="CP001814">
    <property type="protein sequence ID" value="ACZ84707.1"/>
    <property type="molecule type" value="Genomic_DNA"/>
</dbReference>
<dbReference type="Proteomes" id="UP000002029">
    <property type="component" value="Chromosome"/>
</dbReference>
<keyword evidence="5" id="KW-0378">Hydrolase</keyword>
<dbReference type="GO" id="GO:0046872">
    <property type="term" value="F:metal ion binding"/>
    <property type="evidence" value="ECO:0007669"/>
    <property type="project" value="UniProtKB-KW"/>
</dbReference>
<dbReference type="OrthoDB" id="6278496at2"/>
<protein>
    <recommendedName>
        <fullName evidence="10">Peptidase M43 pregnancy-associated plasma-A domain-containing protein</fullName>
    </recommendedName>
</protein>
<dbReference type="KEGG" id="sro:Sros_1716"/>
<dbReference type="STRING" id="479432.Sros_1716"/>
<dbReference type="SUPFAM" id="SSF55486">
    <property type="entry name" value="Metalloproteases ('zincins'), catalytic domain"/>
    <property type="match status" value="1"/>
</dbReference>
<dbReference type="eggNOG" id="COG3291">
    <property type="taxonomic scope" value="Bacteria"/>
</dbReference>
<evidence type="ECO:0000256" key="1">
    <source>
        <dbReference type="ARBA" id="ARBA00008721"/>
    </source>
</evidence>
<keyword evidence="2" id="KW-0645">Protease</keyword>
<evidence type="ECO:0000256" key="6">
    <source>
        <dbReference type="ARBA" id="ARBA00022833"/>
    </source>
</evidence>
<dbReference type="PANTHER" id="PTHR47466:SF1">
    <property type="entry name" value="METALLOPROTEASE MEP1 (AFU_ORTHOLOGUE AFUA_1G07730)-RELATED"/>
    <property type="match status" value="1"/>
</dbReference>
<feature type="signal peptide" evidence="9">
    <location>
        <begin position="1"/>
        <end position="21"/>
    </location>
</feature>
<evidence type="ECO:0000256" key="3">
    <source>
        <dbReference type="ARBA" id="ARBA00022723"/>
    </source>
</evidence>
<dbReference type="MEROPS" id="M43.008"/>
<evidence type="ECO:0000256" key="4">
    <source>
        <dbReference type="ARBA" id="ARBA00022729"/>
    </source>
</evidence>
<dbReference type="AlphaFoldDB" id="D2AT31"/>
<proteinExistence type="inferred from homology"/>
<dbReference type="PANTHER" id="PTHR47466">
    <property type="match status" value="1"/>
</dbReference>
<dbReference type="GO" id="GO:0008237">
    <property type="term" value="F:metallopeptidase activity"/>
    <property type="evidence" value="ECO:0007669"/>
    <property type="project" value="UniProtKB-KW"/>
</dbReference>
<keyword evidence="3" id="KW-0479">Metal-binding</keyword>
<dbReference type="HOGENOM" id="CLU_048726_1_0_11"/>
<evidence type="ECO:0000256" key="7">
    <source>
        <dbReference type="ARBA" id="ARBA00023049"/>
    </source>
</evidence>
<evidence type="ECO:0000256" key="8">
    <source>
        <dbReference type="ARBA" id="ARBA00023157"/>
    </source>
</evidence>
<keyword evidence="8" id="KW-1015">Disulfide bond</keyword>
<gene>
    <name evidence="11" type="ordered locus">Sros_1716</name>
</gene>
<evidence type="ECO:0000256" key="5">
    <source>
        <dbReference type="ARBA" id="ARBA00022801"/>
    </source>
</evidence>
<accession>D2AT31</accession>
<evidence type="ECO:0000313" key="11">
    <source>
        <dbReference type="EMBL" id="ACZ84707.1"/>
    </source>
</evidence>
<feature type="domain" description="Peptidase M43 pregnancy-associated plasma-A" evidence="10">
    <location>
        <begin position="216"/>
        <end position="296"/>
    </location>
</feature>
<dbReference type="Gene3D" id="3.40.390.10">
    <property type="entry name" value="Collagenase (Catalytic Domain)"/>
    <property type="match status" value="1"/>
</dbReference>
<feature type="chain" id="PRO_5038979772" description="Peptidase M43 pregnancy-associated plasma-A domain-containing protein" evidence="9">
    <location>
        <begin position="22"/>
        <end position="311"/>
    </location>
</feature>
<comment type="similarity">
    <text evidence="1">Belongs to the peptidase M43B family.</text>
</comment>
<dbReference type="GO" id="GO:0006508">
    <property type="term" value="P:proteolysis"/>
    <property type="evidence" value="ECO:0007669"/>
    <property type="project" value="UniProtKB-KW"/>
</dbReference>
<name>D2AT31_STRRD</name>